<gene>
    <name evidence="1" type="ORF">BK009_01110</name>
</gene>
<organism evidence="1 2">
    <name type="scientific">Methanobacterium subterraneum</name>
    <dbReference type="NCBI Taxonomy" id="59277"/>
    <lineage>
        <taxon>Archaea</taxon>
        <taxon>Methanobacteriati</taxon>
        <taxon>Methanobacteriota</taxon>
        <taxon>Methanomada group</taxon>
        <taxon>Methanobacteria</taxon>
        <taxon>Methanobacteriales</taxon>
        <taxon>Methanobacteriaceae</taxon>
        <taxon>Methanobacterium</taxon>
    </lineage>
</organism>
<dbReference type="EMBL" id="CP017768">
    <property type="protein sequence ID" value="AUB59402.1"/>
    <property type="molecule type" value="Genomic_DNA"/>
</dbReference>
<evidence type="ECO:0000313" key="2">
    <source>
        <dbReference type="Proteomes" id="UP000232631"/>
    </source>
</evidence>
<proteinExistence type="predicted"/>
<sequence>MIEKAIENWLINTNETNYRTPFFQLILNKYELVKNTHGPLEDGKDIVAKDSDGNYIAFQLKSGNINTTEWRKIKSQIDELIELDIRHPSFESRRPDETYLVINGSVDSFANEKIKSYNKSKVDRGFNKLKIIDKDELLQMFKEAQGKFTPDEYDDFYLFLDILTSDGSDLLPKEKIIEFLNKIIFNKKFTRESNRINAISSSLIIVSYLLDPFQNKNNYFAIFEAWTCLCALILNFSYKSKIKSEKWKESIYLILSEIERNLILLKNETLMKKKFFEGSIAGETRTVYDSRALMVLGTLSVLEIFLSCSDEDYHRDEDLIELIKENKDNLYFWGESAFPYVFSIIKYLEREGERDIAISLLEEIFNILIERNQPRKQFGLPDPYCDVKKVLEGLLRLDFDLKRYEYIISDILAIDSSKEFKEIYPEIMRVRRIRPGRTEQIMDEILHNSHLLKIDFKDFNGSSFILESLILMLTRRDKKDLLTKKWREISHIRMETFDFDNKEDIFSWRTRDGKFHDELPKSPQKWDDLVTKSKIIDTDEMHLENSLFMLFLILVFPHRANTTIINFLDDHF</sequence>
<dbReference type="AlphaFoldDB" id="A0A2H4VMU8"/>
<dbReference type="RefSeq" id="WP_100908809.1">
    <property type="nucleotide sequence ID" value="NZ_CP017768.1"/>
</dbReference>
<evidence type="ECO:0000313" key="1">
    <source>
        <dbReference type="EMBL" id="AUB59402.1"/>
    </source>
</evidence>
<dbReference type="GeneID" id="35125038"/>
<dbReference type="Proteomes" id="UP000232631">
    <property type="component" value="Chromosome"/>
</dbReference>
<keyword evidence="2" id="KW-1185">Reference proteome</keyword>
<name>A0A2H4VMU8_9EURY</name>
<accession>A0A2H4VMU8</accession>
<reference evidence="1 2" key="1">
    <citation type="submission" date="2016-10" db="EMBL/GenBank/DDBJ databases">
        <title>Comparative genomics between deep and shallow subseafloor isolates.</title>
        <authorList>
            <person name="Ishii S."/>
            <person name="Miller J.R."/>
            <person name="Sutton G."/>
            <person name="Suzuki S."/>
            <person name="Methe B."/>
            <person name="Inagaki F."/>
            <person name="Imachi H."/>
        </authorList>
    </citation>
    <scope>NUCLEOTIDE SEQUENCE [LARGE SCALE GENOMIC DNA]</scope>
    <source>
        <strain evidence="1 2">A8p</strain>
    </source>
</reference>
<protein>
    <submittedName>
        <fullName evidence="1">Uncharacterized protein</fullName>
    </submittedName>
</protein>
<dbReference type="KEGG" id="msub:BK009_01110"/>